<accession>A0A822FVK4</accession>
<gene>
    <name evidence="1" type="ORF">QYT958_LOCUS47292</name>
</gene>
<dbReference type="AlphaFoldDB" id="A0A822FVK4"/>
<dbReference type="EMBL" id="CAJOBR010088204">
    <property type="protein sequence ID" value="CAF5136277.1"/>
    <property type="molecule type" value="Genomic_DNA"/>
</dbReference>
<reference evidence="1" key="1">
    <citation type="submission" date="2021-02" db="EMBL/GenBank/DDBJ databases">
        <authorList>
            <person name="Nowell W R."/>
        </authorList>
    </citation>
    <scope>NUCLEOTIDE SEQUENCE</scope>
</reference>
<organism evidence="1 2">
    <name type="scientific">Rotaria socialis</name>
    <dbReference type="NCBI Taxonomy" id="392032"/>
    <lineage>
        <taxon>Eukaryota</taxon>
        <taxon>Metazoa</taxon>
        <taxon>Spiralia</taxon>
        <taxon>Gnathifera</taxon>
        <taxon>Rotifera</taxon>
        <taxon>Eurotatoria</taxon>
        <taxon>Bdelloidea</taxon>
        <taxon>Philodinida</taxon>
        <taxon>Philodinidae</taxon>
        <taxon>Rotaria</taxon>
    </lineage>
</organism>
<comment type="caution">
    <text evidence="1">The sequence shown here is derived from an EMBL/GenBank/DDBJ whole genome shotgun (WGS) entry which is preliminary data.</text>
</comment>
<feature type="non-terminal residue" evidence="1">
    <location>
        <position position="1"/>
    </location>
</feature>
<protein>
    <submittedName>
        <fullName evidence="1">Uncharacterized protein</fullName>
    </submittedName>
</protein>
<evidence type="ECO:0000313" key="2">
    <source>
        <dbReference type="Proteomes" id="UP000663848"/>
    </source>
</evidence>
<name>A0A822FVK4_9BILA</name>
<evidence type="ECO:0000313" key="1">
    <source>
        <dbReference type="EMBL" id="CAF5136277.1"/>
    </source>
</evidence>
<dbReference type="Proteomes" id="UP000663848">
    <property type="component" value="Unassembled WGS sequence"/>
</dbReference>
<sequence>LPDPSIARLTVRDNIKR</sequence>
<proteinExistence type="predicted"/>